<evidence type="ECO:0000256" key="2">
    <source>
        <dbReference type="SAM" id="MobiDB-lite"/>
    </source>
</evidence>
<organism evidence="5 6">
    <name type="scientific">Polyplosphaeria fusca</name>
    <dbReference type="NCBI Taxonomy" id="682080"/>
    <lineage>
        <taxon>Eukaryota</taxon>
        <taxon>Fungi</taxon>
        <taxon>Dikarya</taxon>
        <taxon>Ascomycota</taxon>
        <taxon>Pezizomycotina</taxon>
        <taxon>Dothideomycetes</taxon>
        <taxon>Pleosporomycetidae</taxon>
        <taxon>Pleosporales</taxon>
        <taxon>Tetraplosphaeriaceae</taxon>
        <taxon>Polyplosphaeria</taxon>
    </lineage>
</organism>
<name>A0A9P4RAP4_9PLEO</name>
<feature type="region of interest" description="Disordered" evidence="2">
    <location>
        <begin position="640"/>
        <end position="662"/>
    </location>
</feature>
<accession>A0A9P4RAP4</accession>
<evidence type="ECO:0000313" key="5">
    <source>
        <dbReference type="EMBL" id="KAF2739536.1"/>
    </source>
</evidence>
<dbReference type="SMART" id="SM00028">
    <property type="entry name" value="TPR"/>
    <property type="match status" value="2"/>
</dbReference>
<feature type="domain" description="NB-ARC" evidence="3">
    <location>
        <begin position="403"/>
        <end position="571"/>
    </location>
</feature>
<dbReference type="PANTHER" id="PTHR46082">
    <property type="entry name" value="ATP/GTP-BINDING PROTEIN-RELATED"/>
    <property type="match status" value="1"/>
</dbReference>
<dbReference type="PROSITE" id="PS50005">
    <property type="entry name" value="TPR"/>
    <property type="match status" value="1"/>
</dbReference>
<dbReference type="PANTHER" id="PTHR46082:SF6">
    <property type="entry name" value="AAA+ ATPASE DOMAIN-CONTAINING PROTEIN-RELATED"/>
    <property type="match status" value="1"/>
</dbReference>
<dbReference type="EMBL" id="ML996104">
    <property type="protein sequence ID" value="KAF2739536.1"/>
    <property type="molecule type" value="Genomic_DNA"/>
</dbReference>
<dbReference type="Gene3D" id="1.25.40.10">
    <property type="entry name" value="Tetratricopeptide repeat domain"/>
    <property type="match status" value="3"/>
</dbReference>
<dbReference type="Pfam" id="PF00931">
    <property type="entry name" value="NB-ARC"/>
    <property type="match status" value="1"/>
</dbReference>
<gene>
    <name evidence="5" type="ORF">EJ04DRAFT_519600</name>
</gene>
<dbReference type="InterPro" id="IPR029058">
    <property type="entry name" value="AB_hydrolase_fold"/>
</dbReference>
<evidence type="ECO:0000256" key="1">
    <source>
        <dbReference type="PROSITE-ProRule" id="PRU00339"/>
    </source>
</evidence>
<feature type="compositionally biased region" description="Acidic residues" evidence="2">
    <location>
        <begin position="643"/>
        <end position="657"/>
    </location>
</feature>
<evidence type="ECO:0000259" key="3">
    <source>
        <dbReference type="Pfam" id="PF00931"/>
    </source>
</evidence>
<keyword evidence="6" id="KW-1185">Reference proteome</keyword>
<dbReference type="Gene3D" id="3.40.50.300">
    <property type="entry name" value="P-loop containing nucleotide triphosphate hydrolases"/>
    <property type="match status" value="1"/>
</dbReference>
<dbReference type="OrthoDB" id="1658288at2759"/>
<dbReference type="GO" id="GO:0043531">
    <property type="term" value="F:ADP binding"/>
    <property type="evidence" value="ECO:0007669"/>
    <property type="project" value="InterPro"/>
</dbReference>
<dbReference type="SUPFAM" id="SSF52540">
    <property type="entry name" value="P-loop containing nucleoside triphosphate hydrolases"/>
    <property type="match status" value="1"/>
</dbReference>
<dbReference type="Proteomes" id="UP000799444">
    <property type="component" value="Unassembled WGS sequence"/>
</dbReference>
<dbReference type="Pfam" id="PF13424">
    <property type="entry name" value="TPR_12"/>
    <property type="match status" value="4"/>
</dbReference>
<evidence type="ECO:0000259" key="4">
    <source>
        <dbReference type="Pfam" id="PF25000"/>
    </source>
</evidence>
<protein>
    <submittedName>
        <fullName evidence="5">TPR-like protein</fullName>
    </submittedName>
</protein>
<dbReference type="Gene3D" id="3.40.50.1820">
    <property type="entry name" value="alpha/beta hydrolase"/>
    <property type="match status" value="1"/>
</dbReference>
<keyword evidence="1" id="KW-0802">TPR repeat</keyword>
<feature type="domain" description="DUF7779" evidence="4">
    <location>
        <begin position="685"/>
        <end position="756"/>
    </location>
</feature>
<sequence>MTQVHKTGLTELFPGIGLNGERPKVNIVFVHGLGGHPQRTWSAEFNGAIAEPEERKSSTDTTPSIRKGSALGLGRLLKRNKTGVPMGLGERSMSAVSMDTTSESLSPGEVTGDPFHAEPESSTSPGIPKSKGKVYWPRDLLPGDFPNARILTFGYDSKLVTLTSTGQRAKLTFTQHAHDLFTTLNQALDDETPIILCVHSLGGVLAKRALWESRTATNPEMQKLIKLTKTVVFFGTPHKGSSKAGWGEIGTQIVSMVRLDSAQHLVSSLKLDSEILDIIHSDFLRLLREGKFYVHTFQEGRPINNVVGKVVEDYSSKIDGFDELQVHEVIDGNHRTMCQFRTPQDAGYRKVVNALRAYMNKLDRKHDIERISLASTFSAREIQRRTYFHIPHERNIEQFVGREECIENIDKMFAEPKNTALVALHGLGGVGKTQVALELAHRWKQFFPQFSIFWVSATTAERFNEGLQGILDVLEIPHSTDTNIRVAVGEWLRDKNNGRWLLVVDNVDSENVLNESKRKGGFKMASCIPKTDHGHVLFTTRYRDLALKLTNSVVRLDQMSKDESMELLKRCLQEQYDDSQKSDAEKLLEELSHIPIAIVQAAAYMRKRENTIADYLELYYESEENRVDLLSQQIVDMRLNDSDSGEEESDIEDDDEESQGHKTVLNTSWMTFSRLKADPVIGPLANDFLSIMSYLDRQEIPVELLKNFKPKIGSIKLNDAFGLLKAYSLVTENSKTKKLSMHRLVQLSMRKWLEVNELAHKYREHALVLLADTFPDGGFETWGKCKDLIVHADAVLYLTENAENRSARAKLLQNCANFQDSRGQYAAAEAKLSEVVKLRTELMGSENAEVLRAMDRQAWTMWSQAKKVKALELSKQTLLKKETLFGEKSAEALTTAHIIATVIGGQGKHQHAAKLHEQNLEARISLFGAENLDTLRSASALSLELWELGKFVDAEDLARKTMETRNELLGEAHPETLEIAGTLGFILEIQGKLVEAKELKAEMLKIRDSIYGEDHPDTADSCHDMGWIHHQMGEYDKAEPYYNRALKAKERLLGETHWKTLTTMCNFPVFLCDKGEYEEAEKRSKKLIAVFTKVQGEQHPQTLDATGGLAVILRHQGKLEEAANAARTSIDGRNIVLGSDHPWTLPPTSHWGYILTLQGDVKQGEAVIRAALVGLEKNLGAEHTNISLAFLAKNLLKQSMGPGDARLQEAEQLARRCLESRSNSLGKDHPYTWKTMHLLGKVMMAQGRHEDAAKTSKQALGGLWEKLGTEHPDVTLCDRDLRDMETTIEELTGKKLGEGEGEVEVIDI</sequence>
<dbReference type="InterPro" id="IPR027417">
    <property type="entry name" value="P-loop_NTPase"/>
</dbReference>
<dbReference type="Pfam" id="PF25000">
    <property type="entry name" value="DUF7779"/>
    <property type="match status" value="1"/>
</dbReference>
<feature type="region of interest" description="Disordered" evidence="2">
    <location>
        <begin position="50"/>
        <end position="131"/>
    </location>
</feature>
<proteinExistence type="predicted"/>
<evidence type="ECO:0000313" key="6">
    <source>
        <dbReference type="Proteomes" id="UP000799444"/>
    </source>
</evidence>
<dbReference type="InterPro" id="IPR056681">
    <property type="entry name" value="DUF7779"/>
</dbReference>
<dbReference type="InterPro" id="IPR019734">
    <property type="entry name" value="TPR_rpt"/>
</dbReference>
<dbReference type="InterPro" id="IPR053137">
    <property type="entry name" value="NLR-like"/>
</dbReference>
<feature type="compositionally biased region" description="Polar residues" evidence="2">
    <location>
        <begin position="94"/>
        <end position="105"/>
    </location>
</feature>
<dbReference type="SUPFAM" id="SSF48452">
    <property type="entry name" value="TPR-like"/>
    <property type="match status" value="3"/>
</dbReference>
<dbReference type="SUPFAM" id="SSF53474">
    <property type="entry name" value="alpha/beta-Hydrolases"/>
    <property type="match status" value="1"/>
</dbReference>
<dbReference type="PRINTS" id="PR00364">
    <property type="entry name" value="DISEASERSIST"/>
</dbReference>
<dbReference type="NCBIfam" id="NF040586">
    <property type="entry name" value="FxSxx_TPR"/>
    <property type="match status" value="1"/>
</dbReference>
<dbReference type="InterPro" id="IPR002182">
    <property type="entry name" value="NB-ARC"/>
</dbReference>
<reference evidence="5" key="1">
    <citation type="journal article" date="2020" name="Stud. Mycol.">
        <title>101 Dothideomycetes genomes: a test case for predicting lifestyles and emergence of pathogens.</title>
        <authorList>
            <person name="Haridas S."/>
            <person name="Albert R."/>
            <person name="Binder M."/>
            <person name="Bloem J."/>
            <person name="Labutti K."/>
            <person name="Salamov A."/>
            <person name="Andreopoulos B."/>
            <person name="Baker S."/>
            <person name="Barry K."/>
            <person name="Bills G."/>
            <person name="Bluhm B."/>
            <person name="Cannon C."/>
            <person name="Castanera R."/>
            <person name="Culley D."/>
            <person name="Daum C."/>
            <person name="Ezra D."/>
            <person name="Gonzalez J."/>
            <person name="Henrissat B."/>
            <person name="Kuo A."/>
            <person name="Liang C."/>
            <person name="Lipzen A."/>
            <person name="Lutzoni F."/>
            <person name="Magnuson J."/>
            <person name="Mondo S."/>
            <person name="Nolan M."/>
            <person name="Ohm R."/>
            <person name="Pangilinan J."/>
            <person name="Park H.-J."/>
            <person name="Ramirez L."/>
            <person name="Alfaro M."/>
            <person name="Sun H."/>
            <person name="Tritt A."/>
            <person name="Yoshinaga Y."/>
            <person name="Zwiers L.-H."/>
            <person name="Turgeon B."/>
            <person name="Goodwin S."/>
            <person name="Spatafora J."/>
            <person name="Crous P."/>
            <person name="Grigoriev I."/>
        </authorList>
    </citation>
    <scope>NUCLEOTIDE SEQUENCE</scope>
    <source>
        <strain evidence="5">CBS 125425</strain>
    </source>
</reference>
<dbReference type="InterPro" id="IPR011990">
    <property type="entry name" value="TPR-like_helical_dom_sf"/>
</dbReference>
<feature type="repeat" description="TPR" evidence="1">
    <location>
        <begin position="1019"/>
        <end position="1052"/>
    </location>
</feature>
<comment type="caution">
    <text evidence="5">The sequence shown here is derived from an EMBL/GenBank/DDBJ whole genome shotgun (WGS) entry which is preliminary data.</text>
</comment>